<dbReference type="SUPFAM" id="SSF50249">
    <property type="entry name" value="Nucleic acid-binding proteins"/>
    <property type="match status" value="4"/>
</dbReference>
<comment type="subcellular location">
    <subcellularLocation>
        <location evidence="2 8">Cytoplasm</location>
    </subcellularLocation>
</comment>
<dbReference type="Proteomes" id="UP000317593">
    <property type="component" value="Unassembled WGS sequence"/>
</dbReference>
<dbReference type="SMART" id="SM00955">
    <property type="entry name" value="RNB"/>
    <property type="match status" value="1"/>
</dbReference>
<dbReference type="InterPro" id="IPR050180">
    <property type="entry name" value="RNR_Ribonuclease"/>
</dbReference>
<evidence type="ECO:0000256" key="6">
    <source>
        <dbReference type="ARBA" id="ARBA00022839"/>
    </source>
</evidence>
<evidence type="ECO:0000256" key="2">
    <source>
        <dbReference type="ARBA" id="ARBA00004496"/>
    </source>
</evidence>
<dbReference type="InterPro" id="IPR040476">
    <property type="entry name" value="CSD2"/>
</dbReference>
<dbReference type="CDD" id="cd04471">
    <property type="entry name" value="S1_RNase_R"/>
    <property type="match status" value="1"/>
</dbReference>
<dbReference type="InterPro" id="IPR022966">
    <property type="entry name" value="RNase_II/R_CS"/>
</dbReference>
<dbReference type="RefSeq" id="WP_142714505.1">
    <property type="nucleotide sequence ID" value="NZ_FXTH01000008.1"/>
</dbReference>
<dbReference type="PANTHER" id="PTHR23355:SF9">
    <property type="entry name" value="DIS3-LIKE EXONUCLEASE 2"/>
    <property type="match status" value="1"/>
</dbReference>
<dbReference type="GO" id="GO:0003723">
    <property type="term" value="F:RNA binding"/>
    <property type="evidence" value="ECO:0007669"/>
    <property type="project" value="UniProtKB-UniRule"/>
</dbReference>
<dbReference type="EC" id="3.1.13.1" evidence="8"/>
<comment type="function">
    <text evidence="8">3'-5' exoribonuclease that releases 5'-nucleoside monophosphates and is involved in maturation of structured RNAs.</text>
</comment>
<evidence type="ECO:0000256" key="4">
    <source>
        <dbReference type="ARBA" id="ARBA00022722"/>
    </source>
</evidence>
<accession>A0A521D345</accession>
<comment type="similarity">
    <text evidence="8">Belongs to the RNR ribonuclease family. RNase R subfamily.</text>
</comment>
<dbReference type="InterPro" id="IPR003029">
    <property type="entry name" value="S1_domain"/>
</dbReference>
<dbReference type="OrthoDB" id="9764149at2"/>
<dbReference type="Pfam" id="PF08206">
    <property type="entry name" value="OB_RNB"/>
    <property type="match status" value="1"/>
</dbReference>
<reference evidence="10 11" key="1">
    <citation type="submission" date="2017-05" db="EMBL/GenBank/DDBJ databases">
        <authorList>
            <person name="Varghese N."/>
            <person name="Submissions S."/>
        </authorList>
    </citation>
    <scope>NUCLEOTIDE SEQUENCE [LARGE SCALE GENOMIC DNA]</scope>
    <source>
        <strain evidence="10 11">DSM 21194</strain>
    </source>
</reference>
<evidence type="ECO:0000256" key="3">
    <source>
        <dbReference type="ARBA" id="ARBA00022490"/>
    </source>
</evidence>
<dbReference type="PROSITE" id="PS50126">
    <property type="entry name" value="S1"/>
    <property type="match status" value="1"/>
</dbReference>
<dbReference type="EMBL" id="FXTH01000008">
    <property type="protein sequence ID" value="SMO65330.1"/>
    <property type="molecule type" value="Genomic_DNA"/>
</dbReference>
<dbReference type="Pfam" id="PF17876">
    <property type="entry name" value="CSD2"/>
    <property type="match status" value="1"/>
</dbReference>
<proteinExistence type="inferred from homology"/>
<dbReference type="AlphaFoldDB" id="A0A521D345"/>
<dbReference type="Pfam" id="PF00773">
    <property type="entry name" value="RNB"/>
    <property type="match status" value="1"/>
</dbReference>
<keyword evidence="4 8" id="KW-0540">Nuclease</keyword>
<dbReference type="InterPro" id="IPR012340">
    <property type="entry name" value="NA-bd_OB-fold"/>
</dbReference>
<protein>
    <recommendedName>
        <fullName evidence="8">Ribonuclease R</fullName>
        <shortName evidence="8">RNase R</shortName>
        <ecNumber evidence="8">3.1.13.1</ecNumber>
    </recommendedName>
</protein>
<dbReference type="Gene3D" id="2.40.50.140">
    <property type="entry name" value="Nucleic acid-binding proteins"/>
    <property type="match status" value="2"/>
</dbReference>
<feature type="domain" description="S1 motif" evidence="9">
    <location>
        <begin position="636"/>
        <end position="717"/>
    </location>
</feature>
<keyword evidence="6 8" id="KW-0269">Exonuclease</keyword>
<gene>
    <name evidence="8" type="primary">rnr</name>
    <name evidence="10" type="ORF">SAMN06265218_10880</name>
</gene>
<evidence type="ECO:0000256" key="1">
    <source>
        <dbReference type="ARBA" id="ARBA00001849"/>
    </source>
</evidence>
<dbReference type="GO" id="GO:0005829">
    <property type="term" value="C:cytosol"/>
    <property type="evidence" value="ECO:0007669"/>
    <property type="project" value="TreeGrafter"/>
</dbReference>
<name>A0A521D345_9BACT</name>
<dbReference type="GO" id="GO:0006402">
    <property type="term" value="P:mRNA catabolic process"/>
    <property type="evidence" value="ECO:0007669"/>
    <property type="project" value="TreeGrafter"/>
</dbReference>
<dbReference type="InterPro" id="IPR001900">
    <property type="entry name" value="RNase_II/R"/>
</dbReference>
<evidence type="ECO:0000313" key="10">
    <source>
        <dbReference type="EMBL" id="SMO65330.1"/>
    </source>
</evidence>
<keyword evidence="7 8" id="KW-0694">RNA-binding</keyword>
<keyword evidence="11" id="KW-1185">Reference proteome</keyword>
<evidence type="ECO:0000259" key="9">
    <source>
        <dbReference type="PROSITE" id="PS50126"/>
    </source>
</evidence>
<dbReference type="NCBIfam" id="TIGR00358">
    <property type="entry name" value="3_prime_RNase"/>
    <property type="match status" value="1"/>
</dbReference>
<keyword evidence="3 8" id="KW-0963">Cytoplasm</keyword>
<organism evidence="10 11">
    <name type="scientific">Fodinibius sediminis</name>
    <dbReference type="NCBI Taxonomy" id="1214077"/>
    <lineage>
        <taxon>Bacteria</taxon>
        <taxon>Pseudomonadati</taxon>
        <taxon>Balneolota</taxon>
        <taxon>Balneolia</taxon>
        <taxon>Balneolales</taxon>
        <taxon>Balneolaceae</taxon>
        <taxon>Fodinibius</taxon>
    </lineage>
</organism>
<evidence type="ECO:0000256" key="5">
    <source>
        <dbReference type="ARBA" id="ARBA00022801"/>
    </source>
</evidence>
<comment type="catalytic activity">
    <reaction evidence="1 8">
        <text>Exonucleolytic cleavage in the 3'- to 5'-direction to yield nucleoside 5'-phosphates.</text>
        <dbReference type="EC" id="3.1.13.1"/>
    </reaction>
</comment>
<evidence type="ECO:0000313" key="11">
    <source>
        <dbReference type="Proteomes" id="UP000317593"/>
    </source>
</evidence>
<dbReference type="InterPro" id="IPR004476">
    <property type="entry name" value="RNase_II/RNase_R"/>
</dbReference>
<dbReference type="Pfam" id="PF00575">
    <property type="entry name" value="S1"/>
    <property type="match status" value="1"/>
</dbReference>
<sequence length="729" mass="82941">MNKSKKETFEEIILDILRKNPQAQLPFDVLQNILQVDGKKDNNRLKGAINSLFDRNLIVKRKGGAIQLASDDRKERGSDNIITGKIDISRRGTGYLITEAFDEDVRIHSKHLGTALQNDRVKVELFSRGRGKRREGKIVEILERGRSMFVGTLKKQGKRNYLIKPDEKSAHTDFFVLAGNIGAAKSGDKVAFELVDWVHPRSLPEARIIEVLGREGTNEANLLSILAENEIKAGFPEEVESYAENISTGVAEKEIMRRHDIRDKTVFTIDPEDAKDFDDAISIEMLDNGNYYLGVHIADVTHYMPRETVLDEEAHNRGTSVYLVDRVIPMLPEKLSNGVCSLRPHEDKLAYSCFMEITPSGQLVDHSIKETVIHSDHRFSYEKAQEVIDGASSDYATQMQMAAKLAHVLLDKRFREGSIDFDTPEPKFVLDENGKPIDVKLKKRLFAHRLVEECMLMANRTVAKHIKGLRKRSNKKTTNELYPFFYRIHDQPDLDKLKNIEENVKPIGINFHIDSPVVSSKAINVLLEQIKDTSLELTVNDLMLRAMAKAEYSPDNIGHFGLGFDNYAHFTSPIRRYPDVIVHRLLKSYASGKPSYTFNELKKLGSHCSERERAAIDAERDSVKLKQVEYLSQHLGEDFPGVISGVMESGIFVDLKDIHCEGMVRVSDLSDDYYIYDEKQHCLIGKNRGKKYQLGKELYVKVVRTDIKARQIDLQLVDKGDKSNIKKTR</sequence>
<dbReference type="SMART" id="SM00316">
    <property type="entry name" value="S1"/>
    <property type="match status" value="1"/>
</dbReference>
<dbReference type="PANTHER" id="PTHR23355">
    <property type="entry name" value="RIBONUCLEASE"/>
    <property type="match status" value="1"/>
</dbReference>
<evidence type="ECO:0000256" key="8">
    <source>
        <dbReference type="HAMAP-Rule" id="MF_01895"/>
    </source>
</evidence>
<dbReference type="GO" id="GO:0008859">
    <property type="term" value="F:exoribonuclease II activity"/>
    <property type="evidence" value="ECO:0007669"/>
    <property type="project" value="UniProtKB-UniRule"/>
</dbReference>
<dbReference type="InterPro" id="IPR013223">
    <property type="entry name" value="RNase_B_OB_dom"/>
</dbReference>
<keyword evidence="5 8" id="KW-0378">Hydrolase</keyword>
<dbReference type="NCBIfam" id="TIGR02063">
    <property type="entry name" value="RNase_R"/>
    <property type="match status" value="1"/>
</dbReference>
<dbReference type="InterPro" id="IPR011805">
    <property type="entry name" value="RNase_R"/>
</dbReference>
<dbReference type="HAMAP" id="MF_01895">
    <property type="entry name" value="RNase_R"/>
    <property type="match status" value="1"/>
</dbReference>
<evidence type="ECO:0000256" key="7">
    <source>
        <dbReference type="ARBA" id="ARBA00022884"/>
    </source>
</evidence>
<dbReference type="PROSITE" id="PS01175">
    <property type="entry name" value="RIBONUCLEASE_II"/>
    <property type="match status" value="1"/>
</dbReference>